<name>A0A0B7FHW4_THACB</name>
<feature type="region of interest" description="Disordered" evidence="1">
    <location>
        <begin position="387"/>
        <end position="560"/>
    </location>
</feature>
<feature type="compositionally biased region" description="Low complexity" evidence="1">
    <location>
        <begin position="427"/>
        <end position="447"/>
    </location>
</feature>
<protein>
    <recommendedName>
        <fullName evidence="5">Membrane-associating domain-containing protein</fullName>
    </recommendedName>
</protein>
<organism evidence="3 4">
    <name type="scientific">Thanatephorus cucumeris (strain AG1-IB / isolate 7/3/14)</name>
    <name type="common">Lettuce bottom rot fungus</name>
    <name type="synonym">Rhizoctonia solani</name>
    <dbReference type="NCBI Taxonomy" id="1108050"/>
    <lineage>
        <taxon>Eukaryota</taxon>
        <taxon>Fungi</taxon>
        <taxon>Dikarya</taxon>
        <taxon>Basidiomycota</taxon>
        <taxon>Agaricomycotina</taxon>
        <taxon>Agaricomycetes</taxon>
        <taxon>Cantharellales</taxon>
        <taxon>Ceratobasidiaceae</taxon>
        <taxon>Rhizoctonia</taxon>
        <taxon>Rhizoctonia solani AG-1</taxon>
    </lineage>
</organism>
<keyword evidence="4" id="KW-1185">Reference proteome</keyword>
<keyword evidence="2" id="KW-0812">Transmembrane</keyword>
<feature type="transmembrane region" description="Helical" evidence="2">
    <location>
        <begin position="85"/>
        <end position="108"/>
    </location>
</feature>
<sequence length="560" mass="61086">MSGHRHVGGCCHHSTRLGFGNECADSNDWLPAPSLPPPRPSPTLRCLIVVFRFTCQSTPYKTHSYLHSSPFVTINMISVLAGIRYAFFALYIICSGVLVTAASWHLGLAHSIGASAHLDVYLIFLGAFGLLFVLAVAFIDTLRKYAITSTVWFELLWVGLFWVFYLAGASAATAIGPPAFCEVSVTANALGWRDACAAIRVILAFTWIGTVLFLIHLFTLLVLSVLHAPQAPGVWYSGVRDFPWLDFVSRPSFRNSVSANGGVRMGSEPSSPAKYHYERRMAQPNAAPVSVQPAAPIHAAMTNRAVYPSHTPEHYPTHPYAAAAVSRPAPVHDIEASQPYQYRPERNPQAKTQSQAIIEQFRAGQASTTRKPVPASGQVQSTIVRALPQLPSSAEVESPQPRRADSGLTEEEVMSASQPVRKLPDVQAPSNSRSYQSSQPPSLYPMQVQSVMEHATPAVSYPGEPQPLGNWPRRNPPADPRRERNAAPPPFQRVPTIIPSSGPMTTAGARERVARRMDSTESGSSSEGSLDSDGVPRRKDGRPKHRPPPLDFSKLNAGRR</sequence>
<evidence type="ECO:0000313" key="4">
    <source>
        <dbReference type="Proteomes" id="UP000059188"/>
    </source>
</evidence>
<gene>
    <name evidence="3" type="ORF">RSOLAG1IB_01769</name>
</gene>
<feature type="compositionally biased region" description="Low complexity" evidence="1">
    <location>
        <begin position="520"/>
        <end position="533"/>
    </location>
</feature>
<evidence type="ECO:0000256" key="2">
    <source>
        <dbReference type="SAM" id="Phobius"/>
    </source>
</evidence>
<accession>A0A0B7FHW4</accession>
<evidence type="ECO:0000256" key="1">
    <source>
        <dbReference type="SAM" id="MobiDB-lite"/>
    </source>
</evidence>
<reference evidence="3 4" key="1">
    <citation type="submission" date="2014-11" db="EMBL/GenBank/DDBJ databases">
        <authorList>
            <person name="Wibberg Daniel"/>
        </authorList>
    </citation>
    <scope>NUCLEOTIDE SEQUENCE [LARGE SCALE GENOMIC DNA]</scope>
    <source>
        <strain evidence="3">Rhizoctonia solani AG1-IB 7/3/14</strain>
    </source>
</reference>
<evidence type="ECO:0008006" key="5">
    <source>
        <dbReference type="Google" id="ProtNLM"/>
    </source>
</evidence>
<dbReference type="Proteomes" id="UP000059188">
    <property type="component" value="Unassembled WGS sequence"/>
</dbReference>
<dbReference type="EMBL" id="LN679101">
    <property type="protein sequence ID" value="CEL55757.1"/>
    <property type="molecule type" value="Genomic_DNA"/>
</dbReference>
<feature type="compositionally biased region" description="Basic and acidic residues" evidence="1">
    <location>
        <begin position="509"/>
        <end position="519"/>
    </location>
</feature>
<dbReference type="OrthoDB" id="3269357at2759"/>
<keyword evidence="2" id="KW-1133">Transmembrane helix</keyword>
<proteinExistence type="predicted"/>
<feature type="transmembrane region" description="Helical" evidence="2">
    <location>
        <begin position="151"/>
        <end position="177"/>
    </location>
</feature>
<evidence type="ECO:0000313" key="3">
    <source>
        <dbReference type="EMBL" id="CEL55757.1"/>
    </source>
</evidence>
<feature type="transmembrane region" description="Helical" evidence="2">
    <location>
        <begin position="120"/>
        <end position="139"/>
    </location>
</feature>
<keyword evidence="2" id="KW-0472">Membrane</keyword>
<dbReference type="AlphaFoldDB" id="A0A0B7FHW4"/>
<dbReference type="STRING" id="1108050.A0A0B7FHW4"/>
<feature type="transmembrane region" description="Helical" evidence="2">
    <location>
        <begin position="197"/>
        <end position="223"/>
    </location>
</feature>